<keyword evidence="6" id="KW-1185">Reference proteome</keyword>
<reference evidence="6" key="1">
    <citation type="journal article" date="2014" name="Science">
        <title>Ancient hybridizations among the ancestral genomes of bread wheat.</title>
        <authorList>
            <consortium name="International Wheat Genome Sequencing Consortium,"/>
            <person name="Marcussen T."/>
            <person name="Sandve S.R."/>
            <person name="Heier L."/>
            <person name="Spannagl M."/>
            <person name="Pfeifer M."/>
            <person name="Jakobsen K.S."/>
            <person name="Wulff B.B."/>
            <person name="Steuernagel B."/>
            <person name="Mayer K.F."/>
            <person name="Olsen O.A."/>
        </authorList>
    </citation>
    <scope>NUCLEOTIDE SEQUENCE [LARGE SCALE GENOMIC DNA]</scope>
    <source>
        <strain evidence="6">cv. AL8/78</strain>
    </source>
</reference>
<reference evidence="5" key="4">
    <citation type="submission" date="2019-03" db="UniProtKB">
        <authorList>
            <consortium name="EnsemblPlants"/>
        </authorList>
    </citation>
    <scope>IDENTIFICATION</scope>
</reference>
<dbReference type="Proteomes" id="UP000015105">
    <property type="component" value="Chromosome 5D"/>
</dbReference>
<feature type="domain" description="Exocyst complex subunit Exo70 C-terminal" evidence="4">
    <location>
        <begin position="10"/>
        <end position="149"/>
    </location>
</feature>
<evidence type="ECO:0000256" key="1">
    <source>
        <dbReference type="ARBA" id="ARBA00006756"/>
    </source>
</evidence>
<dbReference type="Gene3D" id="1.20.1280.170">
    <property type="entry name" value="Exocyst complex component Exo70"/>
    <property type="match status" value="1"/>
</dbReference>
<evidence type="ECO:0000256" key="2">
    <source>
        <dbReference type="ARBA" id="ARBA00022448"/>
    </source>
</evidence>
<dbReference type="EnsemblPlants" id="AET5Gv20342200.16">
    <property type="protein sequence ID" value="AET5Gv20342200.16"/>
    <property type="gene ID" value="AET5Gv20342200"/>
</dbReference>
<evidence type="ECO:0000256" key="3">
    <source>
        <dbReference type="RuleBase" id="RU365026"/>
    </source>
</evidence>
<keyword evidence="3" id="KW-0268">Exocytosis</keyword>
<proteinExistence type="inferred from homology"/>
<keyword evidence="3" id="KW-0653">Protein transport</keyword>
<dbReference type="PANTHER" id="PTHR12542:SF86">
    <property type="entry name" value="EXOCYST SUBUNIT EXO70 FAMILY PROTEIN"/>
    <property type="match status" value="1"/>
</dbReference>
<comment type="function">
    <text evidence="3">Component of the exocyst complex.</text>
</comment>
<dbReference type="GO" id="GO:0005546">
    <property type="term" value="F:phosphatidylinositol-4,5-bisphosphate binding"/>
    <property type="evidence" value="ECO:0007669"/>
    <property type="project" value="InterPro"/>
</dbReference>
<dbReference type="GO" id="GO:0006887">
    <property type="term" value="P:exocytosis"/>
    <property type="evidence" value="ECO:0007669"/>
    <property type="project" value="UniProtKB-KW"/>
</dbReference>
<accession>A0A453K8Z0</accession>
<dbReference type="SUPFAM" id="SSF74788">
    <property type="entry name" value="Cullin repeat-like"/>
    <property type="match status" value="1"/>
</dbReference>
<dbReference type="GO" id="GO:0000145">
    <property type="term" value="C:exocyst"/>
    <property type="evidence" value="ECO:0007669"/>
    <property type="project" value="InterPro"/>
</dbReference>
<dbReference type="InterPro" id="IPR016159">
    <property type="entry name" value="Cullin_repeat-like_dom_sf"/>
</dbReference>
<dbReference type="Pfam" id="PF03081">
    <property type="entry name" value="Exo70_C"/>
    <property type="match status" value="1"/>
</dbReference>
<evidence type="ECO:0000313" key="5">
    <source>
        <dbReference type="EnsemblPlants" id="AET5Gv20342200.16"/>
    </source>
</evidence>
<organism evidence="5 6">
    <name type="scientific">Aegilops tauschii subsp. strangulata</name>
    <name type="common">Goatgrass</name>
    <dbReference type="NCBI Taxonomy" id="200361"/>
    <lineage>
        <taxon>Eukaryota</taxon>
        <taxon>Viridiplantae</taxon>
        <taxon>Streptophyta</taxon>
        <taxon>Embryophyta</taxon>
        <taxon>Tracheophyta</taxon>
        <taxon>Spermatophyta</taxon>
        <taxon>Magnoliopsida</taxon>
        <taxon>Liliopsida</taxon>
        <taxon>Poales</taxon>
        <taxon>Poaceae</taxon>
        <taxon>BOP clade</taxon>
        <taxon>Pooideae</taxon>
        <taxon>Triticodae</taxon>
        <taxon>Triticeae</taxon>
        <taxon>Triticinae</taxon>
        <taxon>Aegilops</taxon>
    </lineage>
</organism>
<dbReference type="InterPro" id="IPR004140">
    <property type="entry name" value="Exo70"/>
</dbReference>
<evidence type="ECO:0000313" key="6">
    <source>
        <dbReference type="Proteomes" id="UP000015105"/>
    </source>
</evidence>
<dbReference type="InterPro" id="IPR046364">
    <property type="entry name" value="Exo70_C"/>
</dbReference>
<sequence>ISCEQHSLHEAKHILGDDWIQIHRRIVQQHAKQYKMVAWGKAVQTLSIQVASSSGTSASSDLSSSGVSRAMIKERLKSFNMQFEELRAKQSLWTIPDQELRETLRLSIAEVLLPAYMSFVKRFGNLVENEKKPRKYLKYQPDELDQLLGQFFEGQQSVEQKK</sequence>
<protein>
    <recommendedName>
        <fullName evidence="3">Exocyst subunit Exo70 family protein</fullName>
    </recommendedName>
</protein>
<name>A0A453K8Z0_AEGTS</name>
<dbReference type="GO" id="GO:0015031">
    <property type="term" value="P:protein transport"/>
    <property type="evidence" value="ECO:0007669"/>
    <property type="project" value="UniProtKB-KW"/>
</dbReference>
<comment type="similarity">
    <text evidence="1 3">Belongs to the EXO70 family.</text>
</comment>
<keyword evidence="2 3" id="KW-0813">Transport</keyword>
<reference evidence="5" key="5">
    <citation type="journal article" date="2021" name="G3 (Bethesda)">
        <title>Aegilops tauschii genome assembly Aet v5.0 features greater sequence contiguity and improved annotation.</title>
        <authorList>
            <person name="Wang L."/>
            <person name="Zhu T."/>
            <person name="Rodriguez J.C."/>
            <person name="Deal K.R."/>
            <person name="Dubcovsky J."/>
            <person name="McGuire P.E."/>
            <person name="Lux T."/>
            <person name="Spannagl M."/>
            <person name="Mayer K.F.X."/>
            <person name="Baldrich P."/>
            <person name="Meyers B.C."/>
            <person name="Huo N."/>
            <person name="Gu Y.Q."/>
            <person name="Zhou H."/>
            <person name="Devos K.M."/>
            <person name="Bennetzen J.L."/>
            <person name="Unver T."/>
            <person name="Budak H."/>
            <person name="Gulick P.J."/>
            <person name="Galiba G."/>
            <person name="Kalapos B."/>
            <person name="Nelson D.R."/>
            <person name="Li P."/>
            <person name="You F.M."/>
            <person name="Luo M.C."/>
            <person name="Dvorak J."/>
        </authorList>
    </citation>
    <scope>NUCLEOTIDE SEQUENCE [LARGE SCALE GENOMIC DNA]</scope>
    <source>
        <strain evidence="5">cv. AL8/78</strain>
    </source>
</reference>
<evidence type="ECO:0000259" key="4">
    <source>
        <dbReference type="Pfam" id="PF03081"/>
    </source>
</evidence>
<reference evidence="6" key="2">
    <citation type="journal article" date="2017" name="Nat. Plants">
        <title>The Aegilops tauschii genome reveals multiple impacts of transposons.</title>
        <authorList>
            <person name="Zhao G."/>
            <person name="Zou C."/>
            <person name="Li K."/>
            <person name="Wang K."/>
            <person name="Li T."/>
            <person name="Gao L."/>
            <person name="Zhang X."/>
            <person name="Wang H."/>
            <person name="Yang Z."/>
            <person name="Liu X."/>
            <person name="Jiang W."/>
            <person name="Mao L."/>
            <person name="Kong X."/>
            <person name="Jiao Y."/>
            <person name="Jia J."/>
        </authorList>
    </citation>
    <scope>NUCLEOTIDE SEQUENCE [LARGE SCALE GENOMIC DNA]</scope>
    <source>
        <strain evidence="6">cv. AL8/78</strain>
    </source>
</reference>
<dbReference type="AlphaFoldDB" id="A0A453K8Z0"/>
<dbReference type="Gramene" id="AET5Gv20342200.16">
    <property type="protein sequence ID" value="AET5Gv20342200.16"/>
    <property type="gene ID" value="AET5Gv20342200"/>
</dbReference>
<dbReference type="PANTHER" id="PTHR12542">
    <property type="entry name" value="EXOCYST COMPLEX PROTEIN EXO70"/>
    <property type="match status" value="1"/>
</dbReference>
<reference evidence="5" key="3">
    <citation type="journal article" date="2017" name="Nature">
        <title>Genome sequence of the progenitor of the wheat D genome Aegilops tauschii.</title>
        <authorList>
            <person name="Luo M.C."/>
            <person name="Gu Y.Q."/>
            <person name="Puiu D."/>
            <person name="Wang H."/>
            <person name="Twardziok S.O."/>
            <person name="Deal K.R."/>
            <person name="Huo N."/>
            <person name="Zhu T."/>
            <person name="Wang L."/>
            <person name="Wang Y."/>
            <person name="McGuire P.E."/>
            <person name="Liu S."/>
            <person name="Long H."/>
            <person name="Ramasamy R.K."/>
            <person name="Rodriguez J.C."/>
            <person name="Van S.L."/>
            <person name="Yuan L."/>
            <person name="Wang Z."/>
            <person name="Xia Z."/>
            <person name="Xiao L."/>
            <person name="Anderson O.D."/>
            <person name="Ouyang S."/>
            <person name="Liang Y."/>
            <person name="Zimin A.V."/>
            <person name="Pertea G."/>
            <person name="Qi P."/>
            <person name="Bennetzen J.L."/>
            <person name="Dai X."/>
            <person name="Dawson M.W."/>
            <person name="Muller H.G."/>
            <person name="Kugler K."/>
            <person name="Rivarola-Duarte L."/>
            <person name="Spannagl M."/>
            <person name="Mayer K.F.X."/>
            <person name="Lu F.H."/>
            <person name="Bevan M.W."/>
            <person name="Leroy P."/>
            <person name="Li P."/>
            <person name="You F.M."/>
            <person name="Sun Q."/>
            <person name="Liu Z."/>
            <person name="Lyons E."/>
            <person name="Wicker T."/>
            <person name="Salzberg S.L."/>
            <person name="Devos K.M."/>
            <person name="Dvorak J."/>
        </authorList>
    </citation>
    <scope>NUCLEOTIDE SEQUENCE [LARGE SCALE GENOMIC DNA]</scope>
    <source>
        <strain evidence="5">cv. AL8/78</strain>
    </source>
</reference>